<organism evidence="13 14">
    <name type="scientific">Chromobacterium aquaticum</name>
    <dbReference type="NCBI Taxonomy" id="467180"/>
    <lineage>
        <taxon>Bacteria</taxon>
        <taxon>Pseudomonadati</taxon>
        <taxon>Pseudomonadota</taxon>
        <taxon>Betaproteobacteria</taxon>
        <taxon>Neisseriales</taxon>
        <taxon>Chromobacteriaceae</taxon>
        <taxon>Chromobacterium</taxon>
    </lineage>
</organism>
<keyword evidence="9 13" id="KW-0378">Hydrolase</keyword>
<dbReference type="EC" id="2.1.1.-" evidence="9"/>
<proteinExistence type="inferred from homology"/>
<dbReference type="GO" id="GO:0016787">
    <property type="term" value="F:hydrolase activity"/>
    <property type="evidence" value="ECO:0007669"/>
    <property type="project" value="UniProtKB-KW"/>
</dbReference>
<evidence type="ECO:0000256" key="8">
    <source>
        <dbReference type="RuleBase" id="RU003793"/>
    </source>
</evidence>
<comment type="function">
    <text evidence="9">Plays an essential role in type IV pili and type II pseudopili formation by proteolytically removing the leader sequence from substrate proteins and subsequently monomethylating the alpha-amino group of the newly exposed N-terminal phenylalanine.</text>
</comment>
<evidence type="ECO:0000313" key="13">
    <source>
        <dbReference type="EMBL" id="MFC4488296.1"/>
    </source>
</evidence>
<comment type="similarity">
    <text evidence="2 8">Belongs to the peptidase A24 family.</text>
</comment>
<feature type="transmembrane region" description="Helical" evidence="10">
    <location>
        <begin position="165"/>
        <end position="198"/>
    </location>
</feature>
<keyword evidence="4" id="KW-0997">Cell inner membrane</keyword>
<keyword evidence="9" id="KW-0645">Protease</keyword>
<evidence type="ECO:0000256" key="1">
    <source>
        <dbReference type="ARBA" id="ARBA00004429"/>
    </source>
</evidence>
<keyword evidence="3" id="KW-1003">Cell membrane</keyword>
<keyword evidence="6 10" id="KW-1133">Transmembrane helix</keyword>
<feature type="domain" description="Prepilin type IV endopeptidase peptidase" evidence="11">
    <location>
        <begin position="139"/>
        <end position="247"/>
    </location>
</feature>
<dbReference type="Gene3D" id="1.20.120.1220">
    <property type="match status" value="1"/>
</dbReference>
<keyword evidence="5 9" id="KW-0812">Transmembrane</keyword>
<evidence type="ECO:0000256" key="10">
    <source>
        <dbReference type="SAM" id="Phobius"/>
    </source>
</evidence>
<evidence type="ECO:0000256" key="3">
    <source>
        <dbReference type="ARBA" id="ARBA00022475"/>
    </source>
</evidence>
<accession>A0ABV8ZNM8</accession>
<feature type="transmembrane region" description="Helical" evidence="10">
    <location>
        <begin position="134"/>
        <end position="153"/>
    </location>
</feature>
<keyword evidence="7 10" id="KW-0472">Membrane</keyword>
<name>A0ABV8ZNM8_9NEIS</name>
<keyword evidence="14" id="KW-1185">Reference proteome</keyword>
<dbReference type="PRINTS" id="PR00864">
    <property type="entry name" value="PREPILNPTASE"/>
</dbReference>
<comment type="subcellular location">
    <subcellularLocation>
        <location evidence="1">Cell inner membrane</location>
        <topology evidence="1">Multi-pass membrane protein</topology>
    </subcellularLocation>
    <subcellularLocation>
        <location evidence="9">Cell membrane</location>
        <topology evidence="9">Multi-pass membrane protein</topology>
    </subcellularLocation>
</comment>
<dbReference type="EMBL" id="JBHSEK010000001">
    <property type="protein sequence ID" value="MFC4488296.1"/>
    <property type="molecule type" value="Genomic_DNA"/>
</dbReference>
<keyword evidence="9" id="KW-0489">Methyltransferase</keyword>
<dbReference type="InterPro" id="IPR010627">
    <property type="entry name" value="Prepilin_pept_A24_N"/>
</dbReference>
<evidence type="ECO:0000313" key="14">
    <source>
        <dbReference type="Proteomes" id="UP001595999"/>
    </source>
</evidence>
<evidence type="ECO:0000256" key="9">
    <source>
        <dbReference type="RuleBase" id="RU003794"/>
    </source>
</evidence>
<evidence type="ECO:0000259" key="11">
    <source>
        <dbReference type="Pfam" id="PF01478"/>
    </source>
</evidence>
<dbReference type="EC" id="3.4.23.43" evidence="9"/>
<comment type="catalytic activity">
    <reaction evidence="9">
        <text>Typically cleaves a -Gly-|-Phe- bond to release an N-terminal, basic peptide of 5-8 residues from type IV prepilin, and then N-methylates the new N-terminal amino group, the methyl donor being S-adenosyl-L-methionine.</text>
        <dbReference type="EC" id="3.4.23.43"/>
    </reaction>
</comment>
<feature type="domain" description="Prepilin peptidase A24 N-terminal" evidence="12">
    <location>
        <begin position="22"/>
        <end position="128"/>
    </location>
</feature>
<reference evidence="14" key="1">
    <citation type="journal article" date="2019" name="Int. J. Syst. Evol. Microbiol.">
        <title>The Global Catalogue of Microorganisms (GCM) 10K type strain sequencing project: providing services to taxonomists for standard genome sequencing and annotation.</title>
        <authorList>
            <consortium name="The Broad Institute Genomics Platform"/>
            <consortium name="The Broad Institute Genome Sequencing Center for Infectious Disease"/>
            <person name="Wu L."/>
            <person name="Ma J."/>
        </authorList>
    </citation>
    <scope>NUCLEOTIDE SEQUENCE [LARGE SCALE GENOMIC DNA]</scope>
    <source>
        <strain evidence="14">CGMCC 4.7608</strain>
    </source>
</reference>
<comment type="caution">
    <text evidence="13">The sequence shown here is derived from an EMBL/GenBank/DDBJ whole genome shotgun (WGS) entry which is preliminary data.</text>
</comment>
<dbReference type="Pfam" id="PF01478">
    <property type="entry name" value="Peptidase_A24"/>
    <property type="match status" value="1"/>
</dbReference>
<dbReference type="Proteomes" id="UP001595999">
    <property type="component" value="Unassembled WGS sequence"/>
</dbReference>
<dbReference type="Pfam" id="PF06750">
    <property type="entry name" value="A24_N_bact"/>
    <property type="match status" value="1"/>
</dbReference>
<feature type="transmembrane region" description="Helical" evidence="10">
    <location>
        <begin position="218"/>
        <end position="251"/>
    </location>
</feature>
<feature type="transmembrane region" description="Helical" evidence="10">
    <location>
        <begin position="263"/>
        <end position="286"/>
    </location>
</feature>
<dbReference type="PANTHER" id="PTHR30487:SF0">
    <property type="entry name" value="PREPILIN LEADER PEPTIDASE_N-METHYLTRANSFERASE-RELATED"/>
    <property type="match status" value="1"/>
</dbReference>
<dbReference type="InterPro" id="IPR000045">
    <property type="entry name" value="Prepilin_IV_endopep_pep"/>
</dbReference>
<evidence type="ECO:0000256" key="7">
    <source>
        <dbReference type="ARBA" id="ARBA00023136"/>
    </source>
</evidence>
<dbReference type="RefSeq" id="WP_231462447.1">
    <property type="nucleotide sequence ID" value="NZ_JAJOHW010000072.1"/>
</dbReference>
<dbReference type="InterPro" id="IPR050882">
    <property type="entry name" value="Prepilin_peptidase/N-MTase"/>
</dbReference>
<dbReference type="InterPro" id="IPR014032">
    <property type="entry name" value="Peptidase_A24A_bac"/>
</dbReference>
<protein>
    <recommendedName>
        <fullName evidence="9">Prepilin leader peptidase/N-methyltransferase</fullName>
        <ecNumber evidence="9">2.1.1.-</ecNumber>
        <ecNumber evidence="9">3.4.23.43</ecNumber>
    </recommendedName>
</protein>
<evidence type="ECO:0000256" key="5">
    <source>
        <dbReference type="ARBA" id="ARBA00022692"/>
    </source>
</evidence>
<evidence type="ECO:0000259" key="12">
    <source>
        <dbReference type="Pfam" id="PF06750"/>
    </source>
</evidence>
<evidence type="ECO:0000256" key="6">
    <source>
        <dbReference type="ARBA" id="ARBA00022989"/>
    </source>
</evidence>
<dbReference type="PANTHER" id="PTHR30487">
    <property type="entry name" value="TYPE 4 PREPILIN-LIKE PROTEINS LEADER PEPTIDE-PROCESSING ENZYME"/>
    <property type="match status" value="1"/>
</dbReference>
<keyword evidence="9" id="KW-0808">Transferase</keyword>
<sequence length="289" mass="31620">MIDEWRWIAGAYPLAFAGVVLVLGLLLGSFLNVVIHRLPKMLEAEWRRNCVDCLQQGEAEEAEAYNLLRPASHCPQCRAEVRPWQNIPLLSFVLLRGRCGGCQAKISWRYPAVELLTGLAFAFLAWRYGWSAQLPAYMALSAVLLALAFIDVDTQLLPDNLTLPLLWGGLLFNLLTGTVPLAEAVIGAMAGYLSLWLLFHGFKLATGKEGMGYGDFKLLAALGAWLGWTLLPLVILLSSLVGALVGVGLILLAKHGRGQPLPFGPYLAIAGWVALIWGPGIVNWYLHGY</sequence>
<keyword evidence="9" id="KW-0511">Multifunctional enzyme</keyword>
<evidence type="ECO:0000256" key="2">
    <source>
        <dbReference type="ARBA" id="ARBA00005801"/>
    </source>
</evidence>
<feature type="transmembrane region" description="Helical" evidence="10">
    <location>
        <begin position="12"/>
        <end position="35"/>
    </location>
</feature>
<gene>
    <name evidence="13" type="ORF">ACFO0R_01560</name>
</gene>
<evidence type="ECO:0000256" key="4">
    <source>
        <dbReference type="ARBA" id="ARBA00022519"/>
    </source>
</evidence>